<dbReference type="GO" id="GO:0015627">
    <property type="term" value="C:type II protein secretion system complex"/>
    <property type="evidence" value="ECO:0007669"/>
    <property type="project" value="InterPro"/>
</dbReference>
<evidence type="ECO:0000256" key="11">
    <source>
        <dbReference type="SAM" id="Phobius"/>
    </source>
</evidence>
<keyword evidence="3" id="KW-1003">Cell membrane</keyword>
<dbReference type="InterPro" id="IPR012902">
    <property type="entry name" value="N_methyl_site"/>
</dbReference>
<dbReference type="InterPro" id="IPR022346">
    <property type="entry name" value="T2SS_GspH"/>
</dbReference>
<keyword evidence="5" id="KW-0997">Cell inner membrane</keyword>
<dbReference type="InterPro" id="IPR045584">
    <property type="entry name" value="Pilin-like"/>
</dbReference>
<evidence type="ECO:0000256" key="10">
    <source>
        <dbReference type="ARBA" id="ARBA00030775"/>
    </source>
</evidence>
<organism evidence="13">
    <name type="scientific">Vibrio sp. HB236076</name>
    <dbReference type="NCBI Taxonomy" id="3232307"/>
    <lineage>
        <taxon>Bacteria</taxon>
        <taxon>Pseudomonadati</taxon>
        <taxon>Pseudomonadota</taxon>
        <taxon>Gammaproteobacteria</taxon>
        <taxon>Vibrionales</taxon>
        <taxon>Vibrionaceae</taxon>
        <taxon>Vibrio</taxon>
    </lineage>
</organism>
<dbReference type="InterPro" id="IPR002416">
    <property type="entry name" value="T2SS_protein-GspH"/>
</dbReference>
<keyword evidence="7 11" id="KW-1133">Transmembrane helix</keyword>
<keyword evidence="8 11" id="KW-0472">Membrane</keyword>
<evidence type="ECO:0000313" key="13">
    <source>
        <dbReference type="EMBL" id="XDK25174.1"/>
    </source>
</evidence>
<dbReference type="EMBL" id="CP162601">
    <property type="protein sequence ID" value="XDK25174.1"/>
    <property type="molecule type" value="Genomic_DNA"/>
</dbReference>
<sequence>MPLCSSRRSGGFTLLEILLVLLLLSLTAVAVIATIPSNQNDEAQKEARRLYHRLQLLNDEALLSGQDYGMYVDVTHGQYQFLLLTQDGWQAIDRYKMPSENTLPESLAMALTLGSAGEDDASLFENIEPLFGDEDLFDDIDETFSTQESAQKKVEPQLYFLSSGEVTPFSISVYPSDQASHQGWSVGAKANGELYLSRAEDDGQDAY</sequence>
<dbReference type="Pfam" id="PF12019">
    <property type="entry name" value="GspH"/>
    <property type="match status" value="1"/>
</dbReference>
<evidence type="ECO:0000256" key="4">
    <source>
        <dbReference type="ARBA" id="ARBA00022481"/>
    </source>
</evidence>
<gene>
    <name evidence="13" type="primary">gspH</name>
    <name evidence="13" type="ORF">AB0763_00530</name>
</gene>
<dbReference type="SUPFAM" id="SSF54523">
    <property type="entry name" value="Pili subunits"/>
    <property type="match status" value="1"/>
</dbReference>
<evidence type="ECO:0000256" key="1">
    <source>
        <dbReference type="ARBA" id="ARBA00004377"/>
    </source>
</evidence>
<dbReference type="InterPro" id="IPR049875">
    <property type="entry name" value="TypeII_GspH"/>
</dbReference>
<keyword evidence="6 11" id="KW-0812">Transmembrane</keyword>
<protein>
    <recommendedName>
        <fullName evidence="2">Type II secretion system protein H</fullName>
    </recommendedName>
    <alternativeName>
        <fullName evidence="10">General secretion pathway protein H</fullName>
    </alternativeName>
</protein>
<reference evidence="13" key="1">
    <citation type="submission" date="2024-07" db="EMBL/GenBank/DDBJ databases">
        <title>Genome Analysis of a Potential Novel Vibrio Species Secreting pH- and Thermo-stable Alginate Lyase and its Application in Producing Alginate Oligosaccharides.</title>
        <authorList>
            <person name="Huang H."/>
            <person name="Bao K."/>
        </authorList>
    </citation>
    <scope>NUCLEOTIDE SEQUENCE</scope>
    <source>
        <strain evidence="13">HB236076</strain>
    </source>
</reference>
<evidence type="ECO:0000256" key="2">
    <source>
        <dbReference type="ARBA" id="ARBA00021549"/>
    </source>
</evidence>
<evidence type="ECO:0000256" key="3">
    <source>
        <dbReference type="ARBA" id="ARBA00022475"/>
    </source>
</evidence>
<evidence type="ECO:0000256" key="8">
    <source>
        <dbReference type="ARBA" id="ARBA00023136"/>
    </source>
</evidence>
<accession>A0AB39HB00</accession>
<dbReference type="PROSITE" id="PS00409">
    <property type="entry name" value="PROKAR_NTER_METHYL"/>
    <property type="match status" value="1"/>
</dbReference>
<dbReference type="AlphaFoldDB" id="A0AB39HB00"/>
<evidence type="ECO:0000256" key="6">
    <source>
        <dbReference type="ARBA" id="ARBA00022692"/>
    </source>
</evidence>
<dbReference type="GO" id="GO:0015628">
    <property type="term" value="P:protein secretion by the type II secretion system"/>
    <property type="evidence" value="ECO:0007669"/>
    <property type="project" value="InterPro"/>
</dbReference>
<dbReference type="Gene3D" id="3.55.40.10">
    <property type="entry name" value="minor pseudopilin epsh domain"/>
    <property type="match status" value="1"/>
</dbReference>
<evidence type="ECO:0000256" key="7">
    <source>
        <dbReference type="ARBA" id="ARBA00022989"/>
    </source>
</evidence>
<evidence type="ECO:0000259" key="12">
    <source>
        <dbReference type="Pfam" id="PF12019"/>
    </source>
</evidence>
<name>A0AB39HB00_9VIBR</name>
<comment type="subcellular location">
    <subcellularLocation>
        <location evidence="1">Cell inner membrane</location>
        <topology evidence="1">Single-pass membrane protein</topology>
    </subcellularLocation>
</comment>
<evidence type="ECO:0000256" key="5">
    <source>
        <dbReference type="ARBA" id="ARBA00022519"/>
    </source>
</evidence>
<comment type="similarity">
    <text evidence="9">Belongs to the GSP H family.</text>
</comment>
<feature type="domain" description="General secretion pathway GspH" evidence="12">
    <location>
        <begin position="46"/>
        <end position="181"/>
    </location>
</feature>
<evidence type="ECO:0000256" key="9">
    <source>
        <dbReference type="ARBA" id="ARBA00025772"/>
    </source>
</evidence>
<feature type="transmembrane region" description="Helical" evidence="11">
    <location>
        <begin position="12"/>
        <end position="35"/>
    </location>
</feature>
<dbReference type="RefSeq" id="WP_306101834.1">
    <property type="nucleotide sequence ID" value="NZ_CP162601.1"/>
</dbReference>
<dbReference type="PRINTS" id="PR00885">
    <property type="entry name" value="BCTERIALGSPH"/>
</dbReference>
<keyword evidence="4" id="KW-0488">Methylation</keyword>
<proteinExistence type="inferred from homology"/>
<dbReference type="KEGG" id="vih:AB0763_00530"/>
<dbReference type="GO" id="GO:0005886">
    <property type="term" value="C:plasma membrane"/>
    <property type="evidence" value="ECO:0007669"/>
    <property type="project" value="UniProtKB-SubCell"/>
</dbReference>
<dbReference type="NCBIfam" id="TIGR01708">
    <property type="entry name" value="typeII_sec_gspH"/>
    <property type="match status" value="1"/>
</dbReference>